<dbReference type="Proteomes" id="UP000640274">
    <property type="component" value="Unassembled WGS sequence"/>
</dbReference>
<protein>
    <submittedName>
        <fullName evidence="1">Uncharacterized protein</fullName>
    </submittedName>
</protein>
<evidence type="ECO:0000313" key="2">
    <source>
        <dbReference type="Proteomes" id="UP000640274"/>
    </source>
</evidence>
<dbReference type="EMBL" id="JAELUP010000065">
    <property type="protein sequence ID" value="MBJ6362137.1"/>
    <property type="molecule type" value="Genomic_DNA"/>
</dbReference>
<comment type="caution">
    <text evidence="1">The sequence shown here is derived from an EMBL/GenBank/DDBJ whole genome shotgun (WGS) entry which is preliminary data.</text>
</comment>
<sequence>MQKTVQPGNVVKTIEIGNTTIKFCDDAYRENTPEQNEEIWKNVCRTAQRAWIAKQQKLQLG</sequence>
<keyword evidence="2" id="KW-1185">Reference proteome</keyword>
<reference evidence="1" key="1">
    <citation type="submission" date="2020-12" db="EMBL/GenBank/DDBJ databases">
        <authorList>
            <person name="Huq M.A."/>
        </authorList>
    </citation>
    <scope>NUCLEOTIDE SEQUENCE</scope>
    <source>
        <strain evidence="1">MAHUQ-46</strain>
    </source>
</reference>
<proteinExistence type="predicted"/>
<gene>
    <name evidence="1" type="ORF">JFN88_12750</name>
</gene>
<dbReference type="RefSeq" id="WP_199019675.1">
    <property type="nucleotide sequence ID" value="NZ_JAELUP010000065.1"/>
</dbReference>
<accession>A0A934J822</accession>
<dbReference type="AlphaFoldDB" id="A0A934J822"/>
<name>A0A934J822_9BACL</name>
<organism evidence="1 2">
    <name type="scientific">Paenibacillus roseus</name>
    <dbReference type="NCBI Taxonomy" id="2798579"/>
    <lineage>
        <taxon>Bacteria</taxon>
        <taxon>Bacillati</taxon>
        <taxon>Bacillota</taxon>
        <taxon>Bacilli</taxon>
        <taxon>Bacillales</taxon>
        <taxon>Paenibacillaceae</taxon>
        <taxon>Paenibacillus</taxon>
    </lineage>
</organism>
<evidence type="ECO:0000313" key="1">
    <source>
        <dbReference type="EMBL" id="MBJ6362137.1"/>
    </source>
</evidence>